<gene>
    <name evidence="2" type="ORF">K503DRAFT_438556</name>
</gene>
<evidence type="ECO:0000256" key="1">
    <source>
        <dbReference type="SAM" id="MobiDB-lite"/>
    </source>
</evidence>
<protein>
    <submittedName>
        <fullName evidence="2">Uncharacterized protein</fullName>
    </submittedName>
</protein>
<dbReference type="Proteomes" id="UP000092154">
    <property type="component" value="Unassembled WGS sequence"/>
</dbReference>
<feature type="region of interest" description="Disordered" evidence="1">
    <location>
        <begin position="33"/>
        <end position="69"/>
    </location>
</feature>
<evidence type="ECO:0000313" key="2">
    <source>
        <dbReference type="EMBL" id="OAX34506.1"/>
    </source>
</evidence>
<reference evidence="2 3" key="1">
    <citation type="submission" date="2016-06" db="EMBL/GenBank/DDBJ databases">
        <title>Comparative genomics of the ectomycorrhizal sister species Rhizopogon vinicolor and Rhizopogon vesiculosus (Basidiomycota: Boletales) reveals a divergence of the mating type B locus.</title>
        <authorList>
            <consortium name="DOE Joint Genome Institute"/>
            <person name="Mujic A.B."/>
            <person name="Kuo A."/>
            <person name="Tritt A."/>
            <person name="Lipzen A."/>
            <person name="Chen C."/>
            <person name="Johnson J."/>
            <person name="Sharma A."/>
            <person name="Barry K."/>
            <person name="Grigoriev I.V."/>
            <person name="Spatafora J.W."/>
        </authorList>
    </citation>
    <scope>NUCLEOTIDE SEQUENCE [LARGE SCALE GENOMIC DNA]</scope>
    <source>
        <strain evidence="2 3">AM-OR11-026</strain>
    </source>
</reference>
<dbReference type="AlphaFoldDB" id="A0A1B7MPJ4"/>
<name>A0A1B7MPJ4_9AGAM</name>
<proteinExistence type="predicted"/>
<organism evidence="2 3">
    <name type="scientific">Rhizopogon vinicolor AM-OR11-026</name>
    <dbReference type="NCBI Taxonomy" id="1314800"/>
    <lineage>
        <taxon>Eukaryota</taxon>
        <taxon>Fungi</taxon>
        <taxon>Dikarya</taxon>
        <taxon>Basidiomycota</taxon>
        <taxon>Agaricomycotina</taxon>
        <taxon>Agaricomycetes</taxon>
        <taxon>Agaricomycetidae</taxon>
        <taxon>Boletales</taxon>
        <taxon>Suillineae</taxon>
        <taxon>Rhizopogonaceae</taxon>
        <taxon>Rhizopogon</taxon>
    </lineage>
</organism>
<keyword evidence="3" id="KW-1185">Reference proteome</keyword>
<accession>A0A1B7MPJ4</accession>
<evidence type="ECO:0000313" key="3">
    <source>
        <dbReference type="Proteomes" id="UP000092154"/>
    </source>
</evidence>
<sequence length="117" mass="12906">MKRRSYPGMCLVSTNLVHSNSPCSQILLTNQRLNRPSPTNTGTVCTGTICNPPTRTSTPTKTEISHSTPDQSIYNEALRHALHHDVIPEDPCQLSSRLAVISFDLTSLGEQKNQPYS</sequence>
<dbReference type="InParanoid" id="A0A1B7MPJ4"/>
<dbReference type="EMBL" id="KV448603">
    <property type="protein sequence ID" value="OAX34506.1"/>
    <property type="molecule type" value="Genomic_DNA"/>
</dbReference>